<keyword evidence="4" id="KW-1185">Reference proteome</keyword>
<gene>
    <name evidence="3" type="ORF">POL68_34105</name>
</gene>
<dbReference type="PROSITE" id="PS51276">
    <property type="entry name" value="PEPTIDASE_C56_PFPI"/>
    <property type="match status" value="1"/>
</dbReference>
<accession>A0ABT5DIR1</accession>
<name>A0ABT5DIR1_9BACT</name>
<evidence type="ECO:0000256" key="1">
    <source>
        <dbReference type="ARBA" id="ARBA00008542"/>
    </source>
</evidence>
<sequence>MGKKLKGLRVAVLAADGFEQVELTQPVKKLRREGACVKIISLLPTAIRGMNHLVPGKKVRVDAPLKKVKAADFDALLLPGGLANPDTLRQSELAREFVTDFDRLGRPVAVICHGPWLLISAGLVRDRRLTSWPGIQDDVRNAGGHWEDAAVVRDGTWVSSRGPQDLPAFDQAMTALFAEYLPQRTPRKRSILARHWPRWLLGGLTLAALGHGLRERRLLGV</sequence>
<evidence type="ECO:0000313" key="3">
    <source>
        <dbReference type="EMBL" id="MDC0713549.1"/>
    </source>
</evidence>
<dbReference type="Gene3D" id="3.40.50.880">
    <property type="match status" value="1"/>
</dbReference>
<dbReference type="RefSeq" id="WP_272146375.1">
    <property type="nucleotide sequence ID" value="NZ_JAQNDM010000002.1"/>
</dbReference>
<dbReference type="SUPFAM" id="SSF52317">
    <property type="entry name" value="Class I glutamine amidotransferase-like"/>
    <property type="match status" value="1"/>
</dbReference>
<organism evidence="3 4">
    <name type="scientific">Stigmatella ashevillensis</name>
    <dbReference type="NCBI Taxonomy" id="2995309"/>
    <lineage>
        <taxon>Bacteria</taxon>
        <taxon>Pseudomonadati</taxon>
        <taxon>Myxococcota</taxon>
        <taxon>Myxococcia</taxon>
        <taxon>Myxococcales</taxon>
        <taxon>Cystobacterineae</taxon>
        <taxon>Archangiaceae</taxon>
        <taxon>Stigmatella</taxon>
    </lineage>
</organism>
<reference evidence="3 4" key="1">
    <citation type="submission" date="2022-11" db="EMBL/GenBank/DDBJ databases">
        <title>Minimal conservation of predation-associated metabolite biosynthetic gene clusters underscores biosynthetic potential of Myxococcota including descriptions for ten novel species: Archangium lansinium sp. nov., Myxococcus landrumus sp. nov., Nannocystis bai.</title>
        <authorList>
            <person name="Ahearne A."/>
            <person name="Stevens C."/>
            <person name="Dowd S."/>
        </authorList>
    </citation>
    <scope>NUCLEOTIDE SEQUENCE [LARGE SCALE GENOMIC DNA]</scope>
    <source>
        <strain evidence="3 4">NCWAL01</strain>
    </source>
</reference>
<comment type="similarity">
    <text evidence="1">Belongs to the peptidase C56 family.</text>
</comment>
<dbReference type="Proteomes" id="UP001221838">
    <property type="component" value="Unassembled WGS sequence"/>
</dbReference>
<feature type="domain" description="DJ-1/PfpI" evidence="2">
    <location>
        <begin position="9"/>
        <end position="173"/>
    </location>
</feature>
<dbReference type="PANTHER" id="PTHR42733:SF12">
    <property type="entry name" value="PROTEINASE"/>
    <property type="match status" value="1"/>
</dbReference>
<dbReference type="InterPro" id="IPR029062">
    <property type="entry name" value="Class_I_gatase-like"/>
</dbReference>
<comment type="caution">
    <text evidence="3">The sequence shown here is derived from an EMBL/GenBank/DDBJ whole genome shotgun (WGS) entry which is preliminary data.</text>
</comment>
<dbReference type="EMBL" id="JAQNDM010000002">
    <property type="protein sequence ID" value="MDC0713549.1"/>
    <property type="molecule type" value="Genomic_DNA"/>
</dbReference>
<keyword evidence="3" id="KW-0315">Glutamine amidotransferase</keyword>
<dbReference type="NCBIfam" id="TIGR01382">
    <property type="entry name" value="PfpI"/>
    <property type="match status" value="1"/>
</dbReference>
<dbReference type="CDD" id="cd03134">
    <property type="entry name" value="GATase1_PfpI_like"/>
    <property type="match status" value="1"/>
</dbReference>
<proteinExistence type="inferred from homology"/>
<dbReference type="Pfam" id="PF01965">
    <property type="entry name" value="DJ-1_PfpI"/>
    <property type="match status" value="1"/>
</dbReference>
<evidence type="ECO:0000313" key="4">
    <source>
        <dbReference type="Proteomes" id="UP001221838"/>
    </source>
</evidence>
<dbReference type="InterPro" id="IPR002818">
    <property type="entry name" value="DJ-1/PfpI"/>
</dbReference>
<dbReference type="PANTHER" id="PTHR42733">
    <property type="entry name" value="DJ-1 PROTEIN"/>
    <property type="match status" value="1"/>
</dbReference>
<protein>
    <submittedName>
        <fullName evidence="3">Type 1 glutamine amidotransferase</fullName>
    </submittedName>
</protein>
<dbReference type="InterPro" id="IPR006286">
    <property type="entry name" value="C56_PfpI-like"/>
</dbReference>
<evidence type="ECO:0000259" key="2">
    <source>
        <dbReference type="Pfam" id="PF01965"/>
    </source>
</evidence>